<dbReference type="EMBL" id="CP017480">
    <property type="protein sequence ID" value="APG02739.1"/>
    <property type="molecule type" value="Genomic_DNA"/>
</dbReference>
<dbReference type="RefSeq" id="WP_071924851.1">
    <property type="nucleotide sequence ID" value="NZ_CP017480.1"/>
</dbReference>
<keyword evidence="2" id="KW-0732">Signal</keyword>
<feature type="domain" description="DUF4124" evidence="3">
    <location>
        <begin position="8"/>
        <end position="63"/>
    </location>
</feature>
<dbReference type="KEGG" id="lrz:BJI69_01645"/>
<evidence type="ECO:0000313" key="5">
    <source>
        <dbReference type="Proteomes" id="UP000182987"/>
    </source>
</evidence>
<dbReference type="InterPro" id="IPR025392">
    <property type="entry name" value="DUF4124"/>
</dbReference>
<dbReference type="STRING" id="1440763.BJI69_01645"/>
<reference evidence="5" key="1">
    <citation type="submission" date="2016-09" db="EMBL/GenBank/DDBJ databases">
        <authorList>
            <person name="Lysoe E."/>
        </authorList>
    </citation>
    <scope>NUCLEOTIDE SEQUENCE [LARGE SCALE GENOMIC DNA]</scope>
    <source>
        <strain evidence="5">LJ96T</strain>
    </source>
</reference>
<accession>A0A1L3ENU6</accession>
<feature type="compositionally biased region" description="Low complexity" evidence="1">
    <location>
        <begin position="60"/>
        <end position="80"/>
    </location>
</feature>
<dbReference type="Proteomes" id="UP000182987">
    <property type="component" value="Chromosome"/>
</dbReference>
<feature type="chain" id="PRO_5012137122" description="DUF4124 domain-containing protein" evidence="2">
    <location>
        <begin position="20"/>
        <end position="136"/>
    </location>
</feature>
<name>A0A1L3ENU6_9GAMM</name>
<dbReference type="AlphaFoldDB" id="A0A1L3ENU6"/>
<evidence type="ECO:0000256" key="2">
    <source>
        <dbReference type="SAM" id="SignalP"/>
    </source>
</evidence>
<sequence>MRRYLVLALLVAVCPLAFGQAYKWKDAQGVTHYSDSPPPAGTKVEKIKTSGVVIPPAGEPAPASTVAAKPAPAAPVADTPANRTKLCEQLRKNADTLSKEKVVSVDDGKGGSRVLDDAGRARQVETTQAQMTLYCK</sequence>
<feature type="region of interest" description="Disordered" evidence="1">
    <location>
        <begin position="53"/>
        <end position="80"/>
    </location>
</feature>
<evidence type="ECO:0000259" key="3">
    <source>
        <dbReference type="Pfam" id="PF13511"/>
    </source>
</evidence>
<gene>
    <name evidence="4" type="ORF">BJI69_01645</name>
</gene>
<organism evidence="4 5">
    <name type="scientific">Luteibacter rhizovicinus DSM 16549</name>
    <dbReference type="NCBI Taxonomy" id="1440763"/>
    <lineage>
        <taxon>Bacteria</taxon>
        <taxon>Pseudomonadati</taxon>
        <taxon>Pseudomonadota</taxon>
        <taxon>Gammaproteobacteria</taxon>
        <taxon>Lysobacterales</taxon>
        <taxon>Rhodanobacteraceae</taxon>
        <taxon>Luteibacter</taxon>
    </lineage>
</organism>
<evidence type="ECO:0000313" key="4">
    <source>
        <dbReference type="EMBL" id="APG02739.1"/>
    </source>
</evidence>
<dbReference type="OrthoDB" id="7068596at2"/>
<proteinExistence type="predicted"/>
<feature type="signal peptide" evidence="2">
    <location>
        <begin position="1"/>
        <end position="19"/>
    </location>
</feature>
<keyword evidence="5" id="KW-1185">Reference proteome</keyword>
<dbReference type="Pfam" id="PF13511">
    <property type="entry name" value="DUF4124"/>
    <property type="match status" value="1"/>
</dbReference>
<evidence type="ECO:0000256" key="1">
    <source>
        <dbReference type="SAM" id="MobiDB-lite"/>
    </source>
</evidence>
<protein>
    <recommendedName>
        <fullName evidence="3">DUF4124 domain-containing protein</fullName>
    </recommendedName>
</protein>